<organism evidence="6 7">
    <name type="scientific">Ceratopteris richardii</name>
    <name type="common">Triangle waterfern</name>
    <dbReference type="NCBI Taxonomy" id="49495"/>
    <lineage>
        <taxon>Eukaryota</taxon>
        <taxon>Viridiplantae</taxon>
        <taxon>Streptophyta</taxon>
        <taxon>Embryophyta</taxon>
        <taxon>Tracheophyta</taxon>
        <taxon>Polypodiopsida</taxon>
        <taxon>Polypodiidae</taxon>
        <taxon>Polypodiales</taxon>
        <taxon>Pteridineae</taxon>
        <taxon>Pteridaceae</taxon>
        <taxon>Parkerioideae</taxon>
        <taxon>Ceratopteris</taxon>
    </lineage>
</organism>
<evidence type="ECO:0000256" key="3">
    <source>
        <dbReference type="ARBA" id="ARBA00022777"/>
    </source>
</evidence>
<evidence type="ECO:0000256" key="5">
    <source>
        <dbReference type="ARBA" id="ARBA00023027"/>
    </source>
</evidence>
<proteinExistence type="inferred from homology"/>
<keyword evidence="3" id="KW-0418">Kinase</keyword>
<comment type="similarity">
    <text evidence="1">Belongs to the NAD kinase family.</text>
</comment>
<dbReference type="Proteomes" id="UP000825935">
    <property type="component" value="Chromosome 12"/>
</dbReference>
<dbReference type="PANTHER" id="PTHR20275">
    <property type="entry name" value="NAD KINASE"/>
    <property type="match status" value="1"/>
</dbReference>
<accession>A0A8T2TKH7</accession>
<dbReference type="InterPro" id="IPR017438">
    <property type="entry name" value="ATP-NAD_kinase_N"/>
</dbReference>
<keyword evidence="2" id="KW-0808">Transferase</keyword>
<dbReference type="InterPro" id="IPR017437">
    <property type="entry name" value="ATP-NAD_kinase_PpnK-typ_C"/>
</dbReference>
<dbReference type="Pfam" id="PF01513">
    <property type="entry name" value="NAD_kinase"/>
    <property type="match status" value="1"/>
</dbReference>
<evidence type="ECO:0000256" key="1">
    <source>
        <dbReference type="ARBA" id="ARBA00010995"/>
    </source>
</evidence>
<protein>
    <submittedName>
        <fullName evidence="6">Uncharacterized protein</fullName>
    </submittedName>
</protein>
<evidence type="ECO:0000256" key="4">
    <source>
        <dbReference type="ARBA" id="ARBA00022857"/>
    </source>
</evidence>
<dbReference type="OMA" id="KSVEWKA"/>
<dbReference type="GO" id="GO:0006741">
    <property type="term" value="P:NADP+ biosynthetic process"/>
    <property type="evidence" value="ECO:0007669"/>
    <property type="project" value="InterPro"/>
</dbReference>
<dbReference type="AlphaFoldDB" id="A0A8T2TKH7"/>
<evidence type="ECO:0000256" key="2">
    <source>
        <dbReference type="ARBA" id="ARBA00022679"/>
    </source>
</evidence>
<dbReference type="SUPFAM" id="SSF111331">
    <property type="entry name" value="NAD kinase/diacylglycerol kinase-like"/>
    <property type="match status" value="1"/>
</dbReference>
<dbReference type="OrthoDB" id="185618at2759"/>
<dbReference type="Gene3D" id="3.40.50.10330">
    <property type="entry name" value="Probable inorganic polyphosphate/atp-NAD kinase, domain 1"/>
    <property type="match status" value="1"/>
</dbReference>
<keyword evidence="7" id="KW-1185">Reference proteome</keyword>
<keyword evidence="4" id="KW-0521">NADP</keyword>
<dbReference type="PANTHER" id="PTHR20275:SF28">
    <property type="entry name" value="NADH KINASE"/>
    <property type="match status" value="1"/>
</dbReference>
<gene>
    <name evidence="6" type="ORF">KP509_12G042300</name>
</gene>
<dbReference type="GO" id="GO:0003951">
    <property type="term" value="F:NAD+ kinase activity"/>
    <property type="evidence" value="ECO:0007669"/>
    <property type="project" value="InterPro"/>
</dbReference>
<evidence type="ECO:0000313" key="7">
    <source>
        <dbReference type="Proteomes" id="UP000825935"/>
    </source>
</evidence>
<dbReference type="GO" id="GO:0019674">
    <property type="term" value="P:NAD+ metabolic process"/>
    <property type="evidence" value="ECO:0007669"/>
    <property type="project" value="InterPro"/>
</dbReference>
<reference evidence="6" key="1">
    <citation type="submission" date="2021-08" db="EMBL/GenBank/DDBJ databases">
        <title>WGS assembly of Ceratopteris richardii.</title>
        <authorList>
            <person name="Marchant D.B."/>
            <person name="Chen G."/>
            <person name="Jenkins J."/>
            <person name="Shu S."/>
            <person name="Leebens-Mack J."/>
            <person name="Grimwood J."/>
            <person name="Schmutz J."/>
            <person name="Soltis P."/>
            <person name="Soltis D."/>
            <person name="Chen Z.-H."/>
        </authorList>
    </citation>
    <scope>NUCLEOTIDE SEQUENCE</scope>
    <source>
        <strain evidence="6">Whitten #5841</strain>
        <tissue evidence="6">Leaf</tissue>
    </source>
</reference>
<dbReference type="InterPro" id="IPR002504">
    <property type="entry name" value="NADK"/>
</dbReference>
<comment type="caution">
    <text evidence="6">The sequence shown here is derived from an EMBL/GenBank/DDBJ whole genome shotgun (WGS) entry which is preliminary data.</text>
</comment>
<keyword evidence="5" id="KW-0520">NAD</keyword>
<name>A0A8T2TKH7_CERRI</name>
<sequence>MKKLLLLLKRSAFELYVKRYQDPSISALHKVAGNLQDRHMVHESTIRRCKDVLDSKGLTWKEVYRDQLKESIRDVDFVITIGGDGTLLQASHFLDSSIPVLGVNSDPTQWTEVKEKHEDYDATRSTGYLCAATKDTFEHVLEEVLARKRKPSLLPRISACLNGELITTYALNDVLLAHPNPAAVTRCTFRICKTENLKHVSPLVHVQSSGLRICTGLGSTAAMHSAGGFIMSPSSAELQYMVREPIAPNQSFMHTFLGADELLQVKFNGRRGVIYFDGSHIHHDVDFGDVIEFSSQAPQLQLFLRHKECQGQENFV</sequence>
<dbReference type="InterPro" id="IPR016064">
    <property type="entry name" value="NAD/diacylglycerol_kinase_sf"/>
</dbReference>
<dbReference type="EMBL" id="CM035417">
    <property type="protein sequence ID" value="KAH7423162.1"/>
    <property type="molecule type" value="Genomic_DNA"/>
</dbReference>
<evidence type="ECO:0000313" key="6">
    <source>
        <dbReference type="EMBL" id="KAH7423162.1"/>
    </source>
</evidence>
<dbReference type="Gene3D" id="2.60.200.30">
    <property type="entry name" value="Probable inorganic polyphosphate/atp-NAD kinase, domain 2"/>
    <property type="match status" value="1"/>
</dbReference>
<dbReference type="FunFam" id="3.40.50.10330:FF:000027">
    <property type="entry name" value="NADH kinase"/>
    <property type="match status" value="1"/>
</dbReference>